<comment type="caution">
    <text evidence="6">The sequence shown here is derived from an EMBL/GenBank/DDBJ whole genome shotgun (WGS) entry which is preliminary data.</text>
</comment>
<evidence type="ECO:0000313" key="6">
    <source>
        <dbReference type="EMBL" id="TBN56393.1"/>
    </source>
</evidence>
<accession>A0A4Q9GUY1</accession>
<keyword evidence="7" id="KW-1185">Reference proteome</keyword>
<evidence type="ECO:0000256" key="1">
    <source>
        <dbReference type="ARBA" id="ARBA00022723"/>
    </source>
</evidence>
<dbReference type="EMBL" id="SISG01000001">
    <property type="protein sequence ID" value="TBN56393.1"/>
    <property type="molecule type" value="Genomic_DNA"/>
</dbReference>
<dbReference type="SUPFAM" id="SSF56300">
    <property type="entry name" value="Metallo-dependent phosphatases"/>
    <property type="match status" value="1"/>
</dbReference>
<organism evidence="6 7">
    <name type="scientific">Glaciihabitans arcticus</name>
    <dbReference type="NCBI Taxonomy" id="2668039"/>
    <lineage>
        <taxon>Bacteria</taxon>
        <taxon>Bacillati</taxon>
        <taxon>Actinomycetota</taxon>
        <taxon>Actinomycetes</taxon>
        <taxon>Micrococcales</taxon>
        <taxon>Microbacteriaceae</taxon>
        <taxon>Glaciihabitans</taxon>
    </lineage>
</organism>
<evidence type="ECO:0000256" key="3">
    <source>
        <dbReference type="ARBA" id="ARBA00023004"/>
    </source>
</evidence>
<dbReference type="GO" id="GO:0046872">
    <property type="term" value="F:metal ion binding"/>
    <property type="evidence" value="ECO:0007669"/>
    <property type="project" value="UniProtKB-KW"/>
</dbReference>
<dbReference type="InterPro" id="IPR050884">
    <property type="entry name" value="CNP_phosphodiesterase-III"/>
</dbReference>
<dbReference type="AlphaFoldDB" id="A0A4Q9GUY1"/>
<dbReference type="InterPro" id="IPR026575">
    <property type="entry name" value="GpdQ/CpdA-like"/>
</dbReference>
<dbReference type="Proteomes" id="UP000294194">
    <property type="component" value="Unassembled WGS sequence"/>
</dbReference>
<feature type="domain" description="Calcineurin-like phosphoesterase" evidence="5">
    <location>
        <begin position="16"/>
        <end position="208"/>
    </location>
</feature>
<dbReference type="Pfam" id="PF00149">
    <property type="entry name" value="Metallophos"/>
    <property type="match status" value="1"/>
</dbReference>
<keyword evidence="2" id="KW-0378">Hydrolase</keyword>
<comment type="similarity">
    <text evidence="4">Belongs to the cyclic nucleotide phosphodiesterase class-III family.</text>
</comment>
<dbReference type="PANTHER" id="PTHR42988">
    <property type="entry name" value="PHOSPHOHYDROLASE"/>
    <property type="match status" value="1"/>
</dbReference>
<dbReference type="InterPro" id="IPR004843">
    <property type="entry name" value="Calcineurin-like_PHP"/>
</dbReference>
<keyword evidence="3" id="KW-0408">Iron</keyword>
<evidence type="ECO:0000259" key="5">
    <source>
        <dbReference type="Pfam" id="PF00149"/>
    </source>
</evidence>
<dbReference type="GO" id="GO:0004112">
    <property type="term" value="F:cyclic-nucleotide phosphodiesterase activity"/>
    <property type="evidence" value="ECO:0007669"/>
    <property type="project" value="InterPro"/>
</dbReference>
<proteinExistence type="inferred from homology"/>
<dbReference type="InterPro" id="IPR029052">
    <property type="entry name" value="Metallo-depent_PP-like"/>
</dbReference>
<dbReference type="CDD" id="cd07402">
    <property type="entry name" value="MPP_GpdQ"/>
    <property type="match status" value="1"/>
</dbReference>
<dbReference type="RefSeq" id="WP_130980503.1">
    <property type="nucleotide sequence ID" value="NZ_SISG01000001.1"/>
</dbReference>
<reference evidence="7" key="1">
    <citation type="submission" date="2019-02" db="EMBL/GenBank/DDBJ databases">
        <title>Glaciihabitans arcticus sp. nov., a psychrotolerant bacterium isolated from polar soil.</title>
        <authorList>
            <person name="Dahal R.H."/>
        </authorList>
    </citation>
    <scope>NUCLEOTIDE SEQUENCE [LARGE SCALE GENOMIC DNA]</scope>
    <source>
        <strain evidence="7">RP-3-7</strain>
    </source>
</reference>
<sequence length="325" mass="34850">MSPRTAEYPRPDHFLLHLSDTHFVAEGDLYDSVDSERNLRDLFDQLEASGGRPEAIVFTGDLADKGDPAAYARLKAIVEPAAASLGARVIWVMGNHDDRSAFREGLLGQGPGTAPIDRVHWVNGLRVIALDSTVPGHHYGEISSAQLDWLAEELAIAAPHGTILALHHPPIPSVLDLAVMVELRDQRGLAEVLQGSDVRSIIAGHLHYSSTATFAGIPVSVASATCYTQDLNVPVGGTRPRNGAQSFNLIHIYEDTVLHSVVPLGESVPISYVSAEETAIILRREGVRIAPSTAAAIDEDTLLTVPIDIIRPVAANVERSASLDV</sequence>
<evidence type="ECO:0000256" key="2">
    <source>
        <dbReference type="ARBA" id="ARBA00022801"/>
    </source>
</evidence>
<keyword evidence="1" id="KW-0479">Metal-binding</keyword>
<name>A0A4Q9GUY1_9MICO</name>
<evidence type="ECO:0000256" key="4">
    <source>
        <dbReference type="ARBA" id="ARBA00025742"/>
    </source>
</evidence>
<evidence type="ECO:0000313" key="7">
    <source>
        <dbReference type="Proteomes" id="UP000294194"/>
    </source>
</evidence>
<protein>
    <submittedName>
        <fullName evidence="6">Phosphodiesterase</fullName>
    </submittedName>
</protein>
<dbReference type="PANTHER" id="PTHR42988:SF2">
    <property type="entry name" value="CYCLIC NUCLEOTIDE PHOSPHODIESTERASE CBUA0032-RELATED"/>
    <property type="match status" value="1"/>
</dbReference>
<dbReference type="Gene3D" id="3.60.21.10">
    <property type="match status" value="1"/>
</dbReference>
<gene>
    <name evidence="6" type="ORF">EYE40_02695</name>
</gene>